<name>A0A1I4V6N7_PSUAM</name>
<keyword evidence="2" id="KW-0472">Membrane</keyword>
<evidence type="ECO:0000313" key="4">
    <source>
        <dbReference type="Proteomes" id="UP000199614"/>
    </source>
</evidence>
<organism evidence="3 4">
    <name type="scientific">Pseudonocardia ammonioxydans</name>
    <dbReference type="NCBI Taxonomy" id="260086"/>
    <lineage>
        <taxon>Bacteria</taxon>
        <taxon>Bacillati</taxon>
        <taxon>Actinomycetota</taxon>
        <taxon>Actinomycetes</taxon>
        <taxon>Pseudonocardiales</taxon>
        <taxon>Pseudonocardiaceae</taxon>
        <taxon>Pseudonocardia</taxon>
    </lineage>
</organism>
<feature type="transmembrane region" description="Helical" evidence="2">
    <location>
        <begin position="35"/>
        <end position="54"/>
    </location>
</feature>
<evidence type="ECO:0000256" key="1">
    <source>
        <dbReference type="SAM" id="MobiDB-lite"/>
    </source>
</evidence>
<keyword evidence="4" id="KW-1185">Reference proteome</keyword>
<feature type="region of interest" description="Disordered" evidence="1">
    <location>
        <begin position="65"/>
        <end position="122"/>
    </location>
</feature>
<keyword evidence="2" id="KW-0812">Transmembrane</keyword>
<gene>
    <name evidence="3" type="ORF">SAMN05216207_1005205</name>
</gene>
<feature type="compositionally biased region" description="Gly residues" evidence="1">
    <location>
        <begin position="98"/>
        <end position="114"/>
    </location>
</feature>
<sequence length="122" mass="12331">MLVDMVTARDVATGLLVPMQDREPPPGQLPEFGNAAPVGLAIVLVLLLATIFLIRNMSKRITRLPESFGAPSTGSDGAGTPAADDASQGDALQDRQSGGPGSEAGDGTGRAGAGDGRESRSS</sequence>
<keyword evidence="2" id="KW-1133">Transmembrane helix</keyword>
<dbReference type="STRING" id="260086.SAMN05216207_1005205"/>
<protein>
    <submittedName>
        <fullName evidence="3">Uncharacterized protein</fullName>
    </submittedName>
</protein>
<evidence type="ECO:0000313" key="3">
    <source>
        <dbReference type="EMBL" id="SFM96811.1"/>
    </source>
</evidence>
<dbReference type="EMBL" id="FOUY01000005">
    <property type="protein sequence ID" value="SFM96811.1"/>
    <property type="molecule type" value="Genomic_DNA"/>
</dbReference>
<reference evidence="3 4" key="1">
    <citation type="submission" date="2016-10" db="EMBL/GenBank/DDBJ databases">
        <authorList>
            <person name="de Groot N.N."/>
        </authorList>
    </citation>
    <scope>NUCLEOTIDE SEQUENCE [LARGE SCALE GENOMIC DNA]</scope>
    <source>
        <strain evidence="3 4">CGMCC 4.1877</strain>
    </source>
</reference>
<evidence type="ECO:0000256" key="2">
    <source>
        <dbReference type="SAM" id="Phobius"/>
    </source>
</evidence>
<dbReference type="Proteomes" id="UP000199614">
    <property type="component" value="Unassembled WGS sequence"/>
</dbReference>
<dbReference type="AlphaFoldDB" id="A0A1I4V6N7"/>
<proteinExistence type="predicted"/>
<accession>A0A1I4V6N7</accession>